<dbReference type="STRING" id="282301.A0A267EBP8"/>
<evidence type="ECO:0008006" key="4">
    <source>
        <dbReference type="Google" id="ProtNLM"/>
    </source>
</evidence>
<dbReference type="Pfam" id="PF13347">
    <property type="entry name" value="MFS_2"/>
    <property type="match status" value="1"/>
</dbReference>
<evidence type="ECO:0000313" key="3">
    <source>
        <dbReference type="Proteomes" id="UP000215902"/>
    </source>
</evidence>
<evidence type="ECO:0000313" key="2">
    <source>
        <dbReference type="EMBL" id="PAA58307.1"/>
    </source>
</evidence>
<sequence length="483" mass="53132">MLSSLKSLDRGSLAFASITVGLSLVNSPFNFFYVKVFLEVFGVLESDFQIVQILFLVWNTINDPLFAYFLDKRQSGLCCRTRRSSIKIGAPLLGIIYAITWLPWGQPDTRSVGIQLFFALCLYDSVFTFVALAQCAVFAEMSTCYDRRLETKKYQVMGSLTVSWSVAFLNLISHNLADFRSFQLGCLVLAVLATVFVYIGGRYSSSVYDKQQAQLDQDSHRTESGCVEADAACQSTADASLSVQLRQIVLQRDFLAFVVTNFLQIFEASMWANFLSIFMEPLGPASPLQRSGAYLLISLLPALAVIGGLPLIRRFGHHRAVLLSLVFKVAAGPLLHLTGVLALSRTMFAVYSVACCSLNSAAFSLFDLPLSELVDRDRLVNSRRLPLSSTVFGLNALVTKPAISLAPLVVVQLLNMRGYQTYRSAASNSFGSADAGGLTCPQALSNTMLMLACYLPAVIGCLQLISWSFYRIRSKSNLLQAQI</sequence>
<name>A0A267EBP8_9PLAT</name>
<dbReference type="InterPro" id="IPR040035">
    <property type="entry name" value="TMEM180"/>
</dbReference>
<feature type="transmembrane region" description="Helical" evidence="1">
    <location>
        <begin position="254"/>
        <end position="272"/>
    </location>
</feature>
<dbReference type="Proteomes" id="UP000215902">
    <property type="component" value="Unassembled WGS sequence"/>
</dbReference>
<dbReference type="AlphaFoldDB" id="A0A267EBP8"/>
<proteinExistence type="predicted"/>
<feature type="transmembrane region" description="Helical" evidence="1">
    <location>
        <begin position="160"/>
        <end position="176"/>
    </location>
</feature>
<keyword evidence="1" id="KW-0812">Transmembrane</keyword>
<feature type="transmembrane region" description="Helical" evidence="1">
    <location>
        <begin position="448"/>
        <end position="470"/>
    </location>
</feature>
<comment type="caution">
    <text evidence="2">The sequence shown here is derived from an EMBL/GenBank/DDBJ whole genome shotgun (WGS) entry which is preliminary data.</text>
</comment>
<feature type="transmembrane region" description="Helical" evidence="1">
    <location>
        <begin position="348"/>
        <end position="370"/>
    </location>
</feature>
<dbReference type="Gene3D" id="1.20.1250.20">
    <property type="entry name" value="MFS general substrate transporter like domains"/>
    <property type="match status" value="1"/>
</dbReference>
<keyword evidence="3" id="KW-1185">Reference proteome</keyword>
<feature type="transmembrane region" description="Helical" evidence="1">
    <location>
        <begin position="182"/>
        <end position="201"/>
    </location>
</feature>
<dbReference type="InterPro" id="IPR036259">
    <property type="entry name" value="MFS_trans_sf"/>
</dbReference>
<feature type="transmembrane region" description="Helical" evidence="1">
    <location>
        <begin position="391"/>
        <end position="414"/>
    </location>
</feature>
<reference evidence="2 3" key="1">
    <citation type="submission" date="2017-06" db="EMBL/GenBank/DDBJ databases">
        <title>A platform for efficient transgenesis in Macrostomum lignano, a flatworm model organism for stem cell research.</title>
        <authorList>
            <person name="Berezikov E."/>
        </authorList>
    </citation>
    <scope>NUCLEOTIDE SEQUENCE [LARGE SCALE GENOMIC DNA]</scope>
    <source>
        <strain evidence="2">DV1</strain>
        <tissue evidence="2">Whole organism</tissue>
    </source>
</reference>
<organism evidence="2 3">
    <name type="scientific">Macrostomum lignano</name>
    <dbReference type="NCBI Taxonomy" id="282301"/>
    <lineage>
        <taxon>Eukaryota</taxon>
        <taxon>Metazoa</taxon>
        <taxon>Spiralia</taxon>
        <taxon>Lophotrochozoa</taxon>
        <taxon>Platyhelminthes</taxon>
        <taxon>Rhabditophora</taxon>
        <taxon>Macrostomorpha</taxon>
        <taxon>Macrostomida</taxon>
        <taxon>Macrostomidae</taxon>
        <taxon>Macrostomum</taxon>
    </lineage>
</organism>
<feature type="transmembrane region" description="Helical" evidence="1">
    <location>
        <begin position="12"/>
        <end position="29"/>
    </location>
</feature>
<evidence type="ECO:0000256" key="1">
    <source>
        <dbReference type="SAM" id="Phobius"/>
    </source>
</evidence>
<keyword evidence="1" id="KW-0472">Membrane</keyword>
<feature type="transmembrane region" description="Helical" evidence="1">
    <location>
        <begin position="292"/>
        <end position="312"/>
    </location>
</feature>
<dbReference type="OrthoDB" id="62987at2759"/>
<dbReference type="SUPFAM" id="SSF103473">
    <property type="entry name" value="MFS general substrate transporter"/>
    <property type="match status" value="1"/>
</dbReference>
<keyword evidence="1" id="KW-1133">Transmembrane helix</keyword>
<accession>A0A267EBP8</accession>
<gene>
    <name evidence="2" type="ORF">BOX15_Mlig009624g2</name>
</gene>
<protein>
    <recommendedName>
        <fullName evidence="4">Transmembrane protein 180</fullName>
    </recommendedName>
</protein>
<feature type="transmembrane region" description="Helical" evidence="1">
    <location>
        <begin position="116"/>
        <end position="139"/>
    </location>
</feature>
<dbReference type="EMBL" id="NIVC01002390">
    <property type="protein sequence ID" value="PAA58307.1"/>
    <property type="molecule type" value="Genomic_DNA"/>
</dbReference>
<dbReference type="PANTHER" id="PTHR28658">
    <property type="entry name" value="TRANSMEMBRANE PROTEIN 180"/>
    <property type="match status" value="1"/>
</dbReference>
<dbReference type="PANTHER" id="PTHR28658:SF1">
    <property type="entry name" value="MAJOR FACILITATOR SUPERFAMILY DOMAIN CONTAINING 13B"/>
    <property type="match status" value="1"/>
</dbReference>
<feature type="transmembrane region" description="Helical" evidence="1">
    <location>
        <begin position="49"/>
        <end position="70"/>
    </location>
</feature>
<feature type="transmembrane region" description="Helical" evidence="1">
    <location>
        <begin position="86"/>
        <end position="104"/>
    </location>
</feature>
<feature type="transmembrane region" description="Helical" evidence="1">
    <location>
        <begin position="321"/>
        <end position="342"/>
    </location>
</feature>